<organism evidence="6 7">
    <name type="scientific">Lentibacillus juripiscarius</name>
    <dbReference type="NCBI Taxonomy" id="257446"/>
    <lineage>
        <taxon>Bacteria</taxon>
        <taxon>Bacillati</taxon>
        <taxon>Bacillota</taxon>
        <taxon>Bacilli</taxon>
        <taxon>Bacillales</taxon>
        <taxon>Bacillaceae</taxon>
        <taxon>Lentibacillus</taxon>
    </lineage>
</organism>
<evidence type="ECO:0000256" key="2">
    <source>
        <dbReference type="ARBA" id="ARBA00023125"/>
    </source>
</evidence>
<feature type="binding site" evidence="4">
    <location>
        <position position="188"/>
    </location>
    <ligand>
        <name>biotin</name>
        <dbReference type="ChEBI" id="CHEBI:57586"/>
    </ligand>
</feature>
<keyword evidence="4" id="KW-0678">Repressor</keyword>
<keyword evidence="1 4" id="KW-0436">Ligase</keyword>
<dbReference type="InterPro" id="IPR004143">
    <property type="entry name" value="BPL_LPL_catalytic"/>
</dbReference>
<reference evidence="7" key="1">
    <citation type="journal article" date="2019" name="Int. J. Syst. Evol. Microbiol.">
        <title>The Global Catalogue of Microorganisms (GCM) 10K type strain sequencing project: providing services to taxonomists for standard genome sequencing and annotation.</title>
        <authorList>
            <consortium name="The Broad Institute Genomics Platform"/>
            <consortium name="The Broad Institute Genome Sequencing Center for Infectious Disease"/>
            <person name="Wu L."/>
            <person name="Ma J."/>
        </authorList>
    </citation>
    <scope>NUCLEOTIDE SEQUENCE [LARGE SCALE GENOMIC DNA]</scope>
    <source>
        <strain evidence="7">TISTR 1535</strain>
    </source>
</reference>
<keyword evidence="4" id="KW-0804">Transcription</keyword>
<dbReference type="InterPro" id="IPR030855">
    <property type="entry name" value="Bifunct_BirA"/>
</dbReference>
<dbReference type="Proteomes" id="UP001597502">
    <property type="component" value="Unassembled WGS sequence"/>
</dbReference>
<evidence type="ECO:0000256" key="4">
    <source>
        <dbReference type="HAMAP-Rule" id="MF_00978"/>
    </source>
</evidence>
<dbReference type="Pfam" id="PF03099">
    <property type="entry name" value="BPL_LplA_LipB"/>
    <property type="match status" value="1"/>
</dbReference>
<dbReference type="InterPro" id="IPR013196">
    <property type="entry name" value="HTH_11"/>
</dbReference>
<comment type="caution">
    <text evidence="4">Lacks conserved residue(s) required for the propagation of feature annotation.</text>
</comment>
<dbReference type="SUPFAM" id="SSF55681">
    <property type="entry name" value="Class II aaRS and biotin synthetases"/>
    <property type="match status" value="1"/>
</dbReference>
<dbReference type="GO" id="GO:0004077">
    <property type="term" value="F:biotin--[biotin carboxyl-carrier protein] ligase activity"/>
    <property type="evidence" value="ECO:0007669"/>
    <property type="project" value="UniProtKB-EC"/>
</dbReference>
<dbReference type="RefSeq" id="WP_382392735.1">
    <property type="nucleotide sequence ID" value="NZ_JBHUNA010000017.1"/>
</dbReference>
<dbReference type="HAMAP" id="MF_00978">
    <property type="entry name" value="Bifunct_BirA"/>
    <property type="match status" value="1"/>
</dbReference>
<dbReference type="Gene3D" id="1.10.10.10">
    <property type="entry name" value="Winged helix-like DNA-binding domain superfamily/Winged helix DNA-binding domain"/>
    <property type="match status" value="1"/>
</dbReference>
<accession>A0ABW5V693</accession>
<protein>
    <recommendedName>
        <fullName evidence="4">Bifunctional ligase/repressor BirA</fullName>
    </recommendedName>
    <alternativeName>
        <fullName evidence="4">Biotin--[acetyl-CoA-carboxylase] ligase</fullName>
        <ecNumber evidence="4">6.3.4.15</ecNumber>
    </alternativeName>
    <alternativeName>
        <fullName evidence="4">Biotin--protein ligase</fullName>
    </alternativeName>
    <alternativeName>
        <fullName evidence="4">Biotin-[acetyl-CoA carboxylase] synthetase</fullName>
    </alternativeName>
</protein>
<dbReference type="CDD" id="cd16442">
    <property type="entry name" value="BPL"/>
    <property type="match status" value="1"/>
</dbReference>
<comment type="catalytic activity">
    <reaction evidence="4">
        <text>biotin + L-lysyl-[protein] + ATP = N(6)-biotinyl-L-lysyl-[protein] + AMP + diphosphate + H(+)</text>
        <dbReference type="Rhea" id="RHEA:11756"/>
        <dbReference type="Rhea" id="RHEA-COMP:9752"/>
        <dbReference type="Rhea" id="RHEA-COMP:10505"/>
        <dbReference type="ChEBI" id="CHEBI:15378"/>
        <dbReference type="ChEBI" id="CHEBI:29969"/>
        <dbReference type="ChEBI" id="CHEBI:30616"/>
        <dbReference type="ChEBI" id="CHEBI:33019"/>
        <dbReference type="ChEBI" id="CHEBI:57586"/>
        <dbReference type="ChEBI" id="CHEBI:83144"/>
        <dbReference type="ChEBI" id="CHEBI:456215"/>
        <dbReference type="EC" id="6.3.4.15"/>
    </reaction>
</comment>
<evidence type="ECO:0000313" key="7">
    <source>
        <dbReference type="Proteomes" id="UP001597502"/>
    </source>
</evidence>
<sequence>MASTRYQLIHLLNTNENSYISGQKLSEELNISRSAIWKHMKELEKDGYVIEAVRRKGYRIVTSPDKVSENTILWGLGTDWLGKNMIHKQTADSTQSIAHQEALNGAPDGTVVIADEQTLGKGRMDREWHSASNKGIWMSIVLRPAINPALAPQLTLMTAAVLAEVLAEHTLAEPKIKWPNDILVHHKKAAGILTEMQAEQDRIQYVVIGMGINVNQTETDFPAALKEKATSIRLETGEYCHVKDLIQQILLRFEQMYETFMQAGFPLIKAKWEYYGYKIGEKIRISTARNSLNATFLGIAEDGALLAQTEGKETKKVYSGEIEWLRERD</sequence>
<feature type="domain" description="BPL/LPL catalytic" evidence="5">
    <location>
        <begin position="67"/>
        <end position="261"/>
    </location>
</feature>
<dbReference type="InterPro" id="IPR045864">
    <property type="entry name" value="aa-tRNA-synth_II/BPL/LPL"/>
</dbReference>
<keyword evidence="4" id="KW-0067">ATP-binding</keyword>
<dbReference type="InterPro" id="IPR011991">
    <property type="entry name" value="ArsR-like_HTH"/>
</dbReference>
<evidence type="ECO:0000256" key="1">
    <source>
        <dbReference type="ARBA" id="ARBA00022598"/>
    </source>
</evidence>
<keyword evidence="2 4" id="KW-0238">DNA-binding</keyword>
<dbReference type="InterPro" id="IPR036390">
    <property type="entry name" value="WH_DNA-bd_sf"/>
</dbReference>
<feature type="binding site" evidence="4">
    <location>
        <position position="117"/>
    </location>
    <ligand>
        <name>biotin</name>
        <dbReference type="ChEBI" id="CHEBI:57586"/>
    </ligand>
</feature>
<dbReference type="Pfam" id="PF02237">
    <property type="entry name" value="BPL_C"/>
    <property type="match status" value="1"/>
</dbReference>
<comment type="function">
    <text evidence="4">Acts both as a biotin--[acetyl-CoA-carboxylase] ligase and a repressor.</text>
</comment>
<dbReference type="EMBL" id="JBHUNA010000017">
    <property type="protein sequence ID" value="MFD2760843.1"/>
    <property type="molecule type" value="Genomic_DNA"/>
</dbReference>
<dbReference type="EC" id="6.3.4.15" evidence="4"/>
<dbReference type="Gene3D" id="3.30.930.10">
    <property type="entry name" value="Bira Bifunctional Protein, Domain 2"/>
    <property type="match status" value="1"/>
</dbReference>
<proteinExistence type="inferred from homology"/>
<evidence type="ECO:0000256" key="3">
    <source>
        <dbReference type="ARBA" id="ARBA00023267"/>
    </source>
</evidence>
<comment type="caution">
    <text evidence="6">The sequence shown here is derived from an EMBL/GenBank/DDBJ whole genome shotgun (WGS) entry which is preliminary data.</text>
</comment>
<dbReference type="PROSITE" id="PS51733">
    <property type="entry name" value="BPL_LPL_CATALYTIC"/>
    <property type="match status" value="1"/>
</dbReference>
<feature type="DNA-binding region" description="H-T-H motif" evidence="4">
    <location>
        <begin position="22"/>
        <end position="41"/>
    </location>
</feature>
<dbReference type="InterPro" id="IPR036388">
    <property type="entry name" value="WH-like_DNA-bd_sf"/>
</dbReference>
<dbReference type="NCBIfam" id="TIGR00121">
    <property type="entry name" value="birA_ligase"/>
    <property type="match status" value="1"/>
</dbReference>
<keyword evidence="3 4" id="KW-0092">Biotin</keyword>
<dbReference type="InterPro" id="IPR004408">
    <property type="entry name" value="Biotin_CoA_COase_ligase"/>
</dbReference>
<dbReference type="PANTHER" id="PTHR12835:SF5">
    <property type="entry name" value="BIOTIN--PROTEIN LIGASE"/>
    <property type="match status" value="1"/>
</dbReference>
<dbReference type="CDD" id="cd00090">
    <property type="entry name" value="HTH_ARSR"/>
    <property type="match status" value="1"/>
</dbReference>
<gene>
    <name evidence="4" type="primary">birA</name>
    <name evidence="6" type="ORF">ACFSUO_07670</name>
</gene>
<dbReference type="Pfam" id="PF08279">
    <property type="entry name" value="HTH_11"/>
    <property type="match status" value="1"/>
</dbReference>
<evidence type="ECO:0000313" key="6">
    <source>
        <dbReference type="EMBL" id="MFD2760843.1"/>
    </source>
</evidence>
<keyword evidence="4" id="KW-0547">Nucleotide-binding</keyword>
<evidence type="ECO:0000259" key="5">
    <source>
        <dbReference type="PROSITE" id="PS51733"/>
    </source>
</evidence>
<comment type="similarity">
    <text evidence="4">Belongs to the biotin--protein ligase family.</text>
</comment>
<keyword evidence="7" id="KW-1185">Reference proteome</keyword>
<name>A0ABW5V693_9BACI</name>
<dbReference type="PANTHER" id="PTHR12835">
    <property type="entry name" value="BIOTIN PROTEIN LIGASE"/>
    <property type="match status" value="1"/>
</dbReference>
<dbReference type="InterPro" id="IPR003142">
    <property type="entry name" value="BPL_C"/>
</dbReference>
<dbReference type="SUPFAM" id="SSF46785">
    <property type="entry name" value="Winged helix' DNA-binding domain"/>
    <property type="match status" value="1"/>
</dbReference>
<keyword evidence="4" id="KW-0805">Transcription regulation</keyword>
<dbReference type="Gene3D" id="2.30.30.100">
    <property type="match status" value="1"/>
</dbReference>